<dbReference type="Pfam" id="PF02847">
    <property type="entry name" value="MA3"/>
    <property type="match status" value="1"/>
</dbReference>
<dbReference type="HOGENOM" id="CLU_006308_1_0_1"/>
<feature type="compositionally biased region" description="Polar residues" evidence="8">
    <location>
        <begin position="9"/>
        <end position="36"/>
    </location>
</feature>
<dbReference type="Ensembl" id="ENSONIT00000008693.2">
    <property type="protein sequence ID" value="ENSONIP00000008688.2"/>
    <property type="gene ID" value="ENSONIG00000006885.2"/>
</dbReference>
<dbReference type="InterPro" id="IPR003890">
    <property type="entry name" value="MIF4G-like_typ-3"/>
</dbReference>
<dbReference type="SMART" id="SM00544">
    <property type="entry name" value="MA3"/>
    <property type="match status" value="1"/>
</dbReference>
<dbReference type="GO" id="GO:0000398">
    <property type="term" value="P:mRNA splicing, via spliceosome"/>
    <property type="evidence" value="ECO:0007669"/>
    <property type="project" value="TreeGrafter"/>
</dbReference>
<dbReference type="STRING" id="8128.ENSONIP00000008688"/>
<dbReference type="GO" id="GO:0003723">
    <property type="term" value="F:RNA binding"/>
    <property type="evidence" value="ECO:0007669"/>
    <property type="project" value="InterPro"/>
</dbReference>
<feature type="compositionally biased region" description="Basic and acidic residues" evidence="8">
    <location>
        <begin position="1002"/>
        <end position="1025"/>
    </location>
</feature>
<feature type="compositionally biased region" description="Low complexity" evidence="8">
    <location>
        <begin position="52"/>
        <end position="71"/>
    </location>
</feature>
<keyword evidence="5" id="KW-0539">Nucleus</keyword>
<evidence type="ECO:0000256" key="1">
    <source>
        <dbReference type="ARBA" id="ARBA00004324"/>
    </source>
</evidence>
<evidence type="ECO:0000256" key="2">
    <source>
        <dbReference type="ARBA" id="ARBA00006856"/>
    </source>
</evidence>
<reference evidence="10" key="2">
    <citation type="submission" date="2025-09" db="UniProtKB">
        <authorList>
            <consortium name="Ensembl"/>
        </authorList>
    </citation>
    <scope>IDENTIFICATION</scope>
</reference>
<name>I3JIJ4_ORENI</name>
<evidence type="ECO:0000256" key="5">
    <source>
        <dbReference type="ARBA" id="ARBA00023242"/>
    </source>
</evidence>
<evidence type="ECO:0000313" key="11">
    <source>
        <dbReference type="Proteomes" id="UP000005207"/>
    </source>
</evidence>
<evidence type="ECO:0000313" key="10">
    <source>
        <dbReference type="Ensembl" id="ENSONIP00000008688.2"/>
    </source>
</evidence>
<dbReference type="InParanoid" id="I3JIJ4"/>
<feature type="compositionally biased region" description="Basic residues" evidence="8">
    <location>
        <begin position="845"/>
        <end position="857"/>
    </location>
</feature>
<keyword evidence="4" id="KW-0508">mRNA splicing</keyword>
<feature type="domain" description="MI" evidence="9">
    <location>
        <begin position="573"/>
        <end position="689"/>
    </location>
</feature>
<feature type="compositionally biased region" description="Low complexity" evidence="8">
    <location>
        <begin position="783"/>
        <end position="804"/>
    </location>
</feature>
<dbReference type="AlphaFoldDB" id="I3JIJ4"/>
<dbReference type="InterPro" id="IPR003891">
    <property type="entry name" value="Initiation_fac_eIF4g_MI"/>
</dbReference>
<dbReference type="GO" id="GO:0016607">
    <property type="term" value="C:nuclear speck"/>
    <property type="evidence" value="ECO:0007669"/>
    <property type="project" value="UniProtKB-SubCell"/>
</dbReference>
<dbReference type="Gene3D" id="1.25.40.180">
    <property type="match status" value="1"/>
</dbReference>
<sequence length="1025" mass="117600">MDSADRSRSPSPAQRENSGPSENDSSPASGRPQQAGSVERSPNERRSPQPSPVGRRPSRSPSSSSSDSTSSSDEDEHHSALRKIRSSVAQIKRSRSRSKEQDRSRSKEEDRSRSRDTDRSRSRSREKNRSRERDRSRSREKDRSTSRGRARSRSRSRGRERSRSRGRDRSRSRERDRDRYDRRRYARDRYDDRRDDRDGRFDRRANREADSDYRRRGRSASPLADREPAAADEPPVKKKKEELDPILTRTGGAYIPPAKLRLMQQQITDKSSLAYQRMSWEALKKSINGLINKVNVSNIINIIQELLQENIVRGRGLLARSILQAQTASPIFTHVYAAVVAIINSKFPQIGELILKRLILTFRRSYRRNLKQQCLTASKFVAHLINQNVAHEVLCLEMLTLLLERPTDDSVEVAISFLKECGLKLTEVSPRGINAIFERLRNVLHESSIDKRVQYMIEVMFAIRKDGFKDHPVIPEGLDLVDEDDQFTHMLPLDDEYNTEDILNVFKMDPDFLENEEKYKTIKKDILDEGSSDSGEEGDGSDDDDDDDEDENEEEGDDEKVTIFDKTEVNLVAFRRTIYLAIQSSLDFEECAHKLIKMDFPESQTKELCNMILDCCAQQRTYEKFFGLLAGRFCLLKKEYMESFEAIFSEQYDTIHRLETNKLRNVARLFAHLLYTDSVPWSVLECIKMSEDTTTSSSRIFVKILFQELCAYMGLPKLNQRLKDQTLQPFFEGLFPRDNPRNTRFAINFFTSIGLGGLTDELREHLKNAPKMIMTQNQEVESSDSSSTSSSSSSSSDSSSSDSSSESDSDSSDSSSSSDSDSKHRKKKKRKGQSEEGRKKTREKDKKKKSSDKKRAGRRADNDEDSDSEKRAKKDDRGRARDPEGVNATAPGGADETTDRKRRTRGRRWRRGDEKWTGKEMTDGRERETEGGRERGSERGRERMRQRGRGSERGRERMRQRGRGSERGRESMRQSERGRGSARSSGREKGRGIGRGTKRGIKRTETGTEREMRGGGDKPSSREQQ</sequence>
<dbReference type="PANTHER" id="PTHR18034">
    <property type="entry name" value="CELL CYCLE CONTROL PROTEIN CWF22-RELATED"/>
    <property type="match status" value="1"/>
</dbReference>
<feature type="compositionally biased region" description="Basic and acidic residues" evidence="8">
    <location>
        <begin position="868"/>
        <end position="884"/>
    </location>
</feature>
<evidence type="ECO:0000256" key="6">
    <source>
        <dbReference type="ARBA" id="ARBA00040488"/>
    </source>
</evidence>
<feature type="region of interest" description="Disordered" evidence="8">
    <location>
        <begin position="207"/>
        <end position="242"/>
    </location>
</feature>
<dbReference type="PROSITE" id="PS51366">
    <property type="entry name" value="MI"/>
    <property type="match status" value="1"/>
</dbReference>
<comment type="subcellular location">
    <subcellularLocation>
        <location evidence="1">Nucleus speckle</location>
    </subcellularLocation>
</comment>
<feature type="compositionally biased region" description="Basic residues" evidence="8">
    <location>
        <begin position="900"/>
        <end position="910"/>
    </location>
</feature>
<feature type="compositionally biased region" description="Basic and acidic residues" evidence="8">
    <location>
        <begin position="832"/>
        <end position="844"/>
    </location>
</feature>
<dbReference type="GO" id="GO:0071013">
    <property type="term" value="C:catalytic step 2 spliceosome"/>
    <property type="evidence" value="ECO:0007669"/>
    <property type="project" value="TreeGrafter"/>
</dbReference>
<organism evidence="10 11">
    <name type="scientific">Oreochromis niloticus</name>
    <name type="common">Nile tilapia</name>
    <name type="synonym">Tilapia nilotica</name>
    <dbReference type="NCBI Taxonomy" id="8128"/>
    <lineage>
        <taxon>Eukaryota</taxon>
        <taxon>Metazoa</taxon>
        <taxon>Chordata</taxon>
        <taxon>Craniata</taxon>
        <taxon>Vertebrata</taxon>
        <taxon>Euteleostomi</taxon>
        <taxon>Actinopterygii</taxon>
        <taxon>Neopterygii</taxon>
        <taxon>Teleostei</taxon>
        <taxon>Neoteleostei</taxon>
        <taxon>Acanthomorphata</taxon>
        <taxon>Ovalentaria</taxon>
        <taxon>Cichlomorphae</taxon>
        <taxon>Cichliformes</taxon>
        <taxon>Cichlidae</taxon>
        <taxon>African cichlids</taxon>
        <taxon>Pseudocrenilabrinae</taxon>
        <taxon>Oreochromini</taxon>
        <taxon>Oreochromis</taxon>
    </lineage>
</organism>
<feature type="region of interest" description="Disordered" evidence="8">
    <location>
        <begin position="524"/>
        <end position="561"/>
    </location>
</feature>
<dbReference type="SUPFAM" id="SSF48371">
    <property type="entry name" value="ARM repeat"/>
    <property type="match status" value="1"/>
</dbReference>
<feature type="compositionally biased region" description="Basic and acidic residues" evidence="8">
    <location>
        <begin position="224"/>
        <end position="242"/>
    </location>
</feature>
<protein>
    <recommendedName>
        <fullName evidence="6">Pre-mRNA-splicing factor CWC22 homolog</fullName>
    </recommendedName>
    <alternativeName>
        <fullName evidence="7">Nucampholin homolog</fullName>
    </alternativeName>
</protein>
<evidence type="ECO:0000256" key="3">
    <source>
        <dbReference type="ARBA" id="ARBA00022664"/>
    </source>
</evidence>
<evidence type="ECO:0000256" key="7">
    <source>
        <dbReference type="ARBA" id="ARBA00042174"/>
    </source>
</evidence>
<dbReference type="OMA" id="PPMGREQ"/>
<feature type="compositionally biased region" description="Acidic residues" evidence="8">
    <location>
        <begin position="528"/>
        <end position="558"/>
    </location>
</feature>
<keyword evidence="11" id="KW-1185">Reference proteome</keyword>
<dbReference type="GeneTree" id="ENSGT00940000153458"/>
<feature type="region of interest" description="Disordered" evidence="8">
    <location>
        <begin position="1"/>
        <end position="182"/>
    </location>
</feature>
<accession>I3JIJ4</accession>
<feature type="compositionally biased region" description="Basic and acidic residues" evidence="8">
    <location>
        <begin position="157"/>
        <end position="182"/>
    </location>
</feature>
<dbReference type="FunFam" id="1.25.40.180:FF:000004">
    <property type="entry name" value="pre-mRNA-splicing factor CWC22 homolog"/>
    <property type="match status" value="1"/>
</dbReference>
<evidence type="ECO:0000256" key="8">
    <source>
        <dbReference type="SAM" id="MobiDB-lite"/>
    </source>
</evidence>
<dbReference type="InterPro" id="IPR050781">
    <property type="entry name" value="CWC22_splicing_factor"/>
</dbReference>
<dbReference type="eggNOG" id="KOG2140">
    <property type="taxonomic scope" value="Eukaryota"/>
</dbReference>
<gene>
    <name evidence="10" type="primary">CWC22</name>
    <name evidence="10" type="synonym">cwc22</name>
</gene>
<proteinExistence type="inferred from homology"/>
<dbReference type="PANTHER" id="PTHR18034:SF3">
    <property type="entry name" value="PRE-MRNA-SPLICING FACTOR CWC22 HOMOLOG"/>
    <property type="match status" value="1"/>
</dbReference>
<keyword evidence="3" id="KW-0507">mRNA processing</keyword>
<dbReference type="Proteomes" id="UP000005207">
    <property type="component" value="Unplaced"/>
</dbReference>
<dbReference type="FunCoup" id="I3JIJ4">
    <property type="interactions" value="1629"/>
</dbReference>
<evidence type="ECO:0000256" key="4">
    <source>
        <dbReference type="ARBA" id="ARBA00023187"/>
    </source>
</evidence>
<dbReference type="SMART" id="SM00543">
    <property type="entry name" value="MIF4G"/>
    <property type="match status" value="1"/>
</dbReference>
<dbReference type="Pfam" id="PF02854">
    <property type="entry name" value="MIF4G"/>
    <property type="match status" value="1"/>
</dbReference>
<comment type="similarity">
    <text evidence="2">Belongs to the CWC22 family.</text>
</comment>
<dbReference type="InterPro" id="IPR016024">
    <property type="entry name" value="ARM-type_fold"/>
</dbReference>
<feature type="compositionally biased region" description="Basic and acidic residues" evidence="8">
    <location>
        <begin position="97"/>
        <end position="145"/>
    </location>
</feature>
<reference evidence="10" key="1">
    <citation type="submission" date="2025-08" db="UniProtKB">
        <authorList>
            <consortium name="Ensembl"/>
        </authorList>
    </citation>
    <scope>IDENTIFICATION</scope>
</reference>
<feature type="compositionally biased region" description="Basic and acidic residues" evidence="8">
    <location>
        <begin position="911"/>
        <end position="991"/>
    </location>
</feature>
<evidence type="ECO:0000259" key="9">
    <source>
        <dbReference type="PROSITE" id="PS51366"/>
    </source>
</evidence>
<feature type="region of interest" description="Disordered" evidence="8">
    <location>
        <begin position="776"/>
        <end position="1025"/>
    </location>
</feature>
<feature type="compositionally biased region" description="Basic residues" evidence="8">
    <location>
        <begin position="146"/>
        <end position="156"/>
    </location>
</feature>